<dbReference type="PANTHER" id="PTHR35011">
    <property type="entry name" value="2,3-DIKETO-L-GULONATE TRAP TRANSPORTER SMALL PERMEASE PROTEIN YIAM"/>
    <property type="match status" value="1"/>
</dbReference>
<proteinExistence type="inferred from homology"/>
<evidence type="ECO:0000256" key="4">
    <source>
        <dbReference type="ARBA" id="ARBA00022519"/>
    </source>
</evidence>
<dbReference type="GO" id="GO:0005886">
    <property type="term" value="C:plasma membrane"/>
    <property type="evidence" value="ECO:0007669"/>
    <property type="project" value="UniProtKB-SubCell"/>
</dbReference>
<evidence type="ECO:0000256" key="7">
    <source>
        <dbReference type="ARBA" id="ARBA00023136"/>
    </source>
</evidence>
<gene>
    <name evidence="11" type="ORF">EEX84_07405</name>
</gene>
<sequence length="161" mass="17884">MVIFLKMVNILNKLLLLLLSLLFAFIVIVVFLQVLSRYVITIPILWSEEVARYGSIFIVFIVSGIALRRKELIAIDVIFEVLKSEKAKAILETFIDIAAIVFSLVLIVKGYEFLGQVSSQVTPTLQVSMSIPYSAIIIGSVVMLLNGIAAIVERLIGKEID</sequence>
<evidence type="ECO:0000259" key="10">
    <source>
        <dbReference type="Pfam" id="PF04290"/>
    </source>
</evidence>
<reference evidence="11 12" key="1">
    <citation type="journal article" date="2018" name="Int. J. Syst. Evol. Microbiol.">
        <title>Planococcus salinus sp. nov., a moderately halophilic bacterium isolated from a saline-alkali soil.</title>
        <authorList>
            <person name="Gan L."/>
        </authorList>
    </citation>
    <scope>NUCLEOTIDE SEQUENCE [LARGE SCALE GENOMIC DNA]</scope>
    <source>
        <strain evidence="11 12">LCB217</strain>
    </source>
</reference>
<dbReference type="InterPro" id="IPR055348">
    <property type="entry name" value="DctQ"/>
</dbReference>
<accession>A0A3M8P7X9</accession>
<evidence type="ECO:0000256" key="1">
    <source>
        <dbReference type="ARBA" id="ARBA00004429"/>
    </source>
</evidence>
<feature type="transmembrane region" description="Helical" evidence="9">
    <location>
        <begin position="131"/>
        <end position="152"/>
    </location>
</feature>
<dbReference type="PANTHER" id="PTHR35011:SF2">
    <property type="entry name" value="2,3-DIKETO-L-GULONATE TRAP TRANSPORTER SMALL PERMEASE PROTEIN YIAM"/>
    <property type="match status" value="1"/>
</dbReference>
<evidence type="ECO:0000256" key="2">
    <source>
        <dbReference type="ARBA" id="ARBA00022448"/>
    </source>
</evidence>
<comment type="subcellular location">
    <subcellularLocation>
        <location evidence="1">Cell inner membrane</location>
        <topology evidence="1">Multi-pass membrane protein</topology>
    </subcellularLocation>
</comment>
<dbReference type="RefSeq" id="WP_123164980.1">
    <property type="nucleotide sequence ID" value="NZ_RIAX01000004.1"/>
</dbReference>
<dbReference type="Proteomes" id="UP000275473">
    <property type="component" value="Unassembled WGS sequence"/>
</dbReference>
<evidence type="ECO:0000256" key="5">
    <source>
        <dbReference type="ARBA" id="ARBA00022692"/>
    </source>
</evidence>
<dbReference type="OrthoDB" id="2086825at2"/>
<dbReference type="InterPro" id="IPR007387">
    <property type="entry name" value="TRAP_DctQ"/>
</dbReference>
<evidence type="ECO:0000256" key="6">
    <source>
        <dbReference type="ARBA" id="ARBA00022989"/>
    </source>
</evidence>
<keyword evidence="6 9" id="KW-1133">Transmembrane helix</keyword>
<protein>
    <submittedName>
        <fullName evidence="11">TRAP transporter small permease</fullName>
    </submittedName>
</protein>
<dbReference type="AlphaFoldDB" id="A0A3M8P7X9"/>
<name>A0A3M8P7X9_9BACL</name>
<evidence type="ECO:0000256" key="3">
    <source>
        <dbReference type="ARBA" id="ARBA00022475"/>
    </source>
</evidence>
<evidence type="ECO:0000313" key="11">
    <source>
        <dbReference type="EMBL" id="RNF39785.1"/>
    </source>
</evidence>
<keyword evidence="4" id="KW-0997">Cell inner membrane</keyword>
<comment type="caution">
    <text evidence="11">The sequence shown here is derived from an EMBL/GenBank/DDBJ whole genome shotgun (WGS) entry which is preliminary data.</text>
</comment>
<organism evidence="11 12">
    <name type="scientific">Planococcus salinus</name>
    <dbReference type="NCBI Taxonomy" id="1848460"/>
    <lineage>
        <taxon>Bacteria</taxon>
        <taxon>Bacillati</taxon>
        <taxon>Bacillota</taxon>
        <taxon>Bacilli</taxon>
        <taxon>Bacillales</taxon>
        <taxon>Caryophanaceae</taxon>
        <taxon>Planococcus</taxon>
    </lineage>
</organism>
<evidence type="ECO:0000256" key="8">
    <source>
        <dbReference type="ARBA" id="ARBA00038436"/>
    </source>
</evidence>
<keyword evidence="7 9" id="KW-0472">Membrane</keyword>
<dbReference type="GO" id="GO:0015740">
    <property type="term" value="P:C4-dicarboxylate transport"/>
    <property type="evidence" value="ECO:0007669"/>
    <property type="project" value="TreeGrafter"/>
</dbReference>
<keyword evidence="12" id="KW-1185">Reference proteome</keyword>
<keyword evidence="3" id="KW-1003">Cell membrane</keyword>
<feature type="domain" description="Tripartite ATP-independent periplasmic transporters DctQ component" evidence="10">
    <location>
        <begin position="26"/>
        <end position="155"/>
    </location>
</feature>
<keyword evidence="5 9" id="KW-0812">Transmembrane</keyword>
<evidence type="ECO:0000313" key="12">
    <source>
        <dbReference type="Proteomes" id="UP000275473"/>
    </source>
</evidence>
<feature type="transmembrane region" description="Helical" evidence="9">
    <location>
        <begin position="52"/>
        <end position="68"/>
    </location>
</feature>
<feature type="transmembrane region" description="Helical" evidence="9">
    <location>
        <begin position="89"/>
        <end position="111"/>
    </location>
</feature>
<dbReference type="EMBL" id="RIAX01000004">
    <property type="protein sequence ID" value="RNF39785.1"/>
    <property type="molecule type" value="Genomic_DNA"/>
</dbReference>
<keyword evidence="2" id="KW-0813">Transport</keyword>
<comment type="similarity">
    <text evidence="8">Belongs to the TRAP transporter small permease family.</text>
</comment>
<evidence type="ECO:0000256" key="9">
    <source>
        <dbReference type="SAM" id="Phobius"/>
    </source>
</evidence>
<dbReference type="Pfam" id="PF04290">
    <property type="entry name" value="DctQ"/>
    <property type="match status" value="1"/>
</dbReference>
<dbReference type="GO" id="GO:0022857">
    <property type="term" value="F:transmembrane transporter activity"/>
    <property type="evidence" value="ECO:0007669"/>
    <property type="project" value="TreeGrafter"/>
</dbReference>